<feature type="compositionally biased region" description="Basic and acidic residues" evidence="1">
    <location>
        <begin position="92"/>
        <end position="117"/>
    </location>
</feature>
<name>A0AAD9WHQ2_EUCGR</name>
<evidence type="ECO:0000256" key="1">
    <source>
        <dbReference type="SAM" id="MobiDB-lite"/>
    </source>
</evidence>
<organism evidence="2 3">
    <name type="scientific">Eucalyptus grandis</name>
    <name type="common">Flooded gum</name>
    <dbReference type="NCBI Taxonomy" id="71139"/>
    <lineage>
        <taxon>Eukaryota</taxon>
        <taxon>Viridiplantae</taxon>
        <taxon>Streptophyta</taxon>
        <taxon>Embryophyta</taxon>
        <taxon>Tracheophyta</taxon>
        <taxon>Spermatophyta</taxon>
        <taxon>Magnoliopsida</taxon>
        <taxon>eudicotyledons</taxon>
        <taxon>Gunneridae</taxon>
        <taxon>Pentapetalae</taxon>
        <taxon>rosids</taxon>
        <taxon>malvids</taxon>
        <taxon>Myrtales</taxon>
        <taxon>Myrtaceae</taxon>
        <taxon>Myrtoideae</taxon>
        <taxon>Eucalypteae</taxon>
        <taxon>Eucalyptus</taxon>
    </lineage>
</organism>
<keyword evidence="3" id="KW-1185">Reference proteome</keyword>
<dbReference type="Proteomes" id="UP000030711">
    <property type="component" value="Unassembled WGS sequence"/>
</dbReference>
<evidence type="ECO:0000313" key="2">
    <source>
        <dbReference type="EMBL" id="KAK2631022.1"/>
    </source>
</evidence>
<proteinExistence type="predicted"/>
<sequence length="143" mass="15710">MPELDLKVCVGNIRSRRVVSSVAVVAPFFDRADGGVCRNLRLGLGLAVRGKVWLHREEASEGKGVPATAEVVGRDSPSTRRAAGECSVKGGESSRKKEEDWRREEKKNNAEKVKKNGEIANKNGFGPVENARGRRSPREKRKS</sequence>
<protein>
    <submittedName>
        <fullName evidence="2">Uncharacterized protein</fullName>
    </submittedName>
</protein>
<evidence type="ECO:0000313" key="3">
    <source>
        <dbReference type="Proteomes" id="UP000030711"/>
    </source>
</evidence>
<accession>A0AAD9WHQ2</accession>
<dbReference type="AlphaFoldDB" id="A0AAD9WHQ2"/>
<feature type="region of interest" description="Disordered" evidence="1">
    <location>
        <begin position="58"/>
        <end position="143"/>
    </location>
</feature>
<dbReference type="EMBL" id="MU851591">
    <property type="protein sequence ID" value="KAK2631022.1"/>
    <property type="molecule type" value="Genomic_DNA"/>
</dbReference>
<reference evidence="2 3" key="1">
    <citation type="journal article" date="2014" name="Nature">
        <title>The genome of Eucalyptus grandis.</title>
        <authorList>
            <person name="Myburg A.A."/>
            <person name="Grattapaglia D."/>
            <person name="Tuskan G.A."/>
            <person name="Hellsten U."/>
            <person name="Hayes R.D."/>
            <person name="Grimwood J."/>
            <person name="Jenkins J."/>
            <person name="Lindquist E."/>
            <person name="Tice H."/>
            <person name="Bauer D."/>
            <person name="Goodstein D.M."/>
            <person name="Dubchak I."/>
            <person name="Poliakov A."/>
            <person name="Mizrachi E."/>
            <person name="Kullan A.R."/>
            <person name="Hussey S.G."/>
            <person name="Pinard D."/>
            <person name="van der Merwe K."/>
            <person name="Singh P."/>
            <person name="van Jaarsveld I."/>
            <person name="Silva-Junior O.B."/>
            <person name="Togawa R.C."/>
            <person name="Pappas M.R."/>
            <person name="Faria D.A."/>
            <person name="Sansaloni C.P."/>
            <person name="Petroli C.D."/>
            <person name="Yang X."/>
            <person name="Ranjan P."/>
            <person name="Tschaplinski T.J."/>
            <person name="Ye C.Y."/>
            <person name="Li T."/>
            <person name="Sterck L."/>
            <person name="Vanneste K."/>
            <person name="Murat F."/>
            <person name="Soler M."/>
            <person name="Clemente H.S."/>
            <person name="Saidi N."/>
            <person name="Cassan-Wang H."/>
            <person name="Dunand C."/>
            <person name="Hefer C.A."/>
            <person name="Bornberg-Bauer E."/>
            <person name="Kersting A.R."/>
            <person name="Vining K."/>
            <person name="Amarasinghe V."/>
            <person name="Ranik M."/>
            <person name="Naithani S."/>
            <person name="Elser J."/>
            <person name="Boyd A.E."/>
            <person name="Liston A."/>
            <person name="Spatafora J.W."/>
            <person name="Dharmwardhana P."/>
            <person name="Raja R."/>
            <person name="Sullivan C."/>
            <person name="Romanel E."/>
            <person name="Alves-Ferreira M."/>
            <person name="Kulheim C."/>
            <person name="Foley W."/>
            <person name="Carocha V."/>
            <person name="Paiva J."/>
            <person name="Kudrna D."/>
            <person name="Brommonschenkel S.H."/>
            <person name="Pasquali G."/>
            <person name="Byrne M."/>
            <person name="Rigault P."/>
            <person name="Tibbits J."/>
            <person name="Spokevicius A."/>
            <person name="Jones R.C."/>
            <person name="Steane D.A."/>
            <person name="Vaillancourt R.E."/>
            <person name="Potts B.M."/>
            <person name="Joubert F."/>
            <person name="Barry K."/>
            <person name="Pappas G.J."/>
            <person name="Strauss S.H."/>
            <person name="Jaiswal P."/>
            <person name="Grima-Pettenati J."/>
            <person name="Salse J."/>
            <person name="Van de Peer Y."/>
            <person name="Rokhsar D.S."/>
            <person name="Schmutz J."/>
        </authorList>
    </citation>
    <scope>NUCLEOTIDE SEQUENCE [LARGE SCALE GENOMIC DNA]</scope>
    <source>
        <strain evidence="3">cv. BRASUZ1</strain>
        <tissue evidence="2">Leaf extractions</tissue>
    </source>
</reference>
<comment type="caution">
    <text evidence="2">The sequence shown here is derived from an EMBL/GenBank/DDBJ whole genome shotgun (WGS) entry which is preliminary data.</text>
</comment>
<feature type="compositionally biased region" description="Basic residues" evidence="1">
    <location>
        <begin position="133"/>
        <end position="143"/>
    </location>
</feature>
<gene>
    <name evidence="2" type="ORF">EUGRSUZ_L03534</name>
</gene>